<dbReference type="GO" id="GO:0000028">
    <property type="term" value="P:ribosomal small subunit assembly"/>
    <property type="evidence" value="ECO:0007669"/>
    <property type="project" value="TreeGrafter"/>
</dbReference>
<dbReference type="PANTHER" id="PTHR11880:SF8">
    <property type="entry name" value="SMALL RIBOSOMAL SUBUNIT PROTEIN US19M"/>
    <property type="match status" value="1"/>
</dbReference>
<keyword evidence="3 4" id="KW-0687">Ribonucleoprotein</keyword>
<keyword evidence="2 4" id="KW-0689">Ribosomal protein</keyword>
<dbReference type="GO" id="GO:0006412">
    <property type="term" value="P:translation"/>
    <property type="evidence" value="ECO:0007669"/>
    <property type="project" value="InterPro"/>
</dbReference>
<evidence type="ECO:0000313" key="5">
    <source>
        <dbReference type="EMBL" id="BAI70584.1"/>
    </source>
</evidence>
<proteinExistence type="inferred from homology"/>
<dbReference type="PROSITE" id="PS00323">
    <property type="entry name" value="RIBOSOMAL_S19"/>
    <property type="match status" value="1"/>
</dbReference>
<dbReference type="SUPFAM" id="SSF54570">
    <property type="entry name" value="Ribosomal protein S19"/>
    <property type="match status" value="1"/>
</dbReference>
<geneLocation type="mitochondrion" evidence="5"/>
<dbReference type="PANTHER" id="PTHR11880">
    <property type="entry name" value="RIBOSOMAL PROTEIN S19P FAMILY MEMBER"/>
    <property type="match status" value="1"/>
</dbReference>
<keyword evidence="5" id="KW-0496">Mitochondrion</keyword>
<organism evidence="5">
    <name type="scientific">Chattonella marina</name>
    <dbReference type="NCBI Taxonomy" id="90936"/>
    <lineage>
        <taxon>Eukaryota</taxon>
        <taxon>Sar</taxon>
        <taxon>Stramenopiles</taxon>
        <taxon>Ochrophyta</taxon>
        <taxon>Raphidophyceae</taxon>
        <taxon>Chattonellales</taxon>
        <taxon>Chattonellaceae</taxon>
        <taxon>Chattonella</taxon>
    </lineage>
</organism>
<accession>D2Z220</accession>
<gene>
    <name evidence="5" type="primary">rps19</name>
</gene>
<evidence type="ECO:0000256" key="2">
    <source>
        <dbReference type="ARBA" id="ARBA00022980"/>
    </source>
</evidence>
<dbReference type="InterPro" id="IPR023575">
    <property type="entry name" value="Ribosomal_uS19_SF"/>
</dbReference>
<dbReference type="HAMAP" id="MF_00531">
    <property type="entry name" value="Ribosomal_uS19"/>
    <property type="match status" value="1"/>
</dbReference>
<evidence type="ECO:0000256" key="1">
    <source>
        <dbReference type="ARBA" id="ARBA00007345"/>
    </source>
</evidence>
<protein>
    <submittedName>
        <fullName evidence="5">Ribosomal protein S19</fullName>
    </submittedName>
</protein>
<dbReference type="AlphaFoldDB" id="D2Z220"/>
<dbReference type="GO" id="GO:0003723">
    <property type="term" value="F:RNA binding"/>
    <property type="evidence" value="ECO:0007669"/>
    <property type="project" value="InterPro"/>
</dbReference>
<reference evidence="5" key="1">
    <citation type="journal article" date="2010" name="Harmful Algae">
        <title>Mitochondrial genomes from two red tide forming raphidophycean algae Heterosigma akashiwo and Chattonella marina var. marina.</title>
        <authorList>
            <person name="Masuda I."/>
            <person name="Kamikawa R."/>
            <person name="Ueda M."/>
            <person name="Oyama K."/>
            <person name="Yoshimatsu S."/>
            <person name="Inagaki Y."/>
            <person name="Sako Y."/>
        </authorList>
    </citation>
    <scope>NUCLEOTIDE SEQUENCE</scope>
    <source>
        <strain evidence="5">KA11-m-1</strain>
    </source>
</reference>
<dbReference type="GO" id="GO:0005763">
    <property type="term" value="C:mitochondrial small ribosomal subunit"/>
    <property type="evidence" value="ECO:0007669"/>
    <property type="project" value="TreeGrafter"/>
</dbReference>
<comment type="similarity">
    <text evidence="1 4">Belongs to the universal ribosomal protein uS19 family.</text>
</comment>
<name>D2Z220_9STRA</name>
<dbReference type="GeneID" id="8774803"/>
<sequence>MVVPYISETLLFSKDKLQTSKKVKVFSRSSKILLHFLDKTFLVYNGHKFVHLLIKPEMIGHKFGEFVYTKKRVVFKSKKKK</sequence>
<dbReference type="RefSeq" id="YP_003434237.1">
    <property type="nucleotide sequence ID" value="NC_013837.1"/>
</dbReference>
<dbReference type="InterPro" id="IPR002222">
    <property type="entry name" value="Ribosomal_uS19"/>
</dbReference>
<dbReference type="Pfam" id="PF00203">
    <property type="entry name" value="Ribosomal_S19"/>
    <property type="match status" value="1"/>
</dbReference>
<evidence type="ECO:0000256" key="4">
    <source>
        <dbReference type="RuleBase" id="RU003485"/>
    </source>
</evidence>
<dbReference type="GO" id="GO:0003735">
    <property type="term" value="F:structural constituent of ribosome"/>
    <property type="evidence" value="ECO:0007669"/>
    <property type="project" value="InterPro"/>
</dbReference>
<dbReference type="InterPro" id="IPR020934">
    <property type="entry name" value="Ribosomal_uS19_CS"/>
</dbReference>
<evidence type="ECO:0000256" key="3">
    <source>
        <dbReference type="ARBA" id="ARBA00023274"/>
    </source>
</evidence>
<dbReference type="Gene3D" id="3.30.860.10">
    <property type="entry name" value="30s Ribosomal Protein S19, Chain A"/>
    <property type="match status" value="1"/>
</dbReference>
<dbReference type="PRINTS" id="PR00975">
    <property type="entry name" value="RIBOSOMALS19"/>
</dbReference>
<dbReference type="EMBL" id="AB546636">
    <property type="protein sequence ID" value="BAI70584.1"/>
    <property type="molecule type" value="Genomic_DNA"/>
</dbReference>